<evidence type="ECO:0000313" key="1">
    <source>
        <dbReference type="EMBL" id="KAI3354097.1"/>
    </source>
</evidence>
<keyword evidence="2" id="KW-1185">Reference proteome</keyword>
<evidence type="ECO:0000313" key="2">
    <source>
        <dbReference type="Proteomes" id="UP000831701"/>
    </source>
</evidence>
<dbReference type="Proteomes" id="UP000831701">
    <property type="component" value="Chromosome 22"/>
</dbReference>
<proteinExistence type="predicted"/>
<organism evidence="1 2">
    <name type="scientific">Scortum barcoo</name>
    <name type="common">barcoo grunter</name>
    <dbReference type="NCBI Taxonomy" id="214431"/>
    <lineage>
        <taxon>Eukaryota</taxon>
        <taxon>Metazoa</taxon>
        <taxon>Chordata</taxon>
        <taxon>Craniata</taxon>
        <taxon>Vertebrata</taxon>
        <taxon>Euteleostomi</taxon>
        <taxon>Actinopterygii</taxon>
        <taxon>Neopterygii</taxon>
        <taxon>Teleostei</taxon>
        <taxon>Neoteleostei</taxon>
        <taxon>Acanthomorphata</taxon>
        <taxon>Eupercaria</taxon>
        <taxon>Centrarchiformes</taxon>
        <taxon>Terapontoidei</taxon>
        <taxon>Terapontidae</taxon>
        <taxon>Scortum</taxon>
    </lineage>
</organism>
<reference evidence="1" key="1">
    <citation type="submission" date="2022-04" db="EMBL/GenBank/DDBJ databases">
        <title>Jade perch genome.</title>
        <authorList>
            <person name="Chao B."/>
        </authorList>
    </citation>
    <scope>NUCLEOTIDE SEQUENCE</scope>
    <source>
        <strain evidence="1">CB-2022</strain>
    </source>
</reference>
<name>A0ACB8VGR3_9TELE</name>
<comment type="caution">
    <text evidence="1">The sequence shown here is derived from an EMBL/GenBank/DDBJ whole genome shotgun (WGS) entry which is preliminary data.</text>
</comment>
<gene>
    <name evidence="1" type="ORF">L3Q82_018643</name>
</gene>
<accession>A0ACB8VGR3</accession>
<dbReference type="EMBL" id="CM041552">
    <property type="protein sequence ID" value="KAI3354097.1"/>
    <property type="molecule type" value="Genomic_DNA"/>
</dbReference>
<sequence length="3488" mass="379630">MKTAAKGFGKSMMDPSHRKGWWNRRIVLMVYVALELVTVHSPVVLGTLELQLDEEQPAGTIVGDISAGLPPGITASLYFISDHEGTGVGNDLDIDESTGIIKTAKVLDRELRDRYNFIAVTMTGVTVEVTIKVNDINDHAPTFPRKRATFKIPEQTAIGTKFPLEPAVDADQGQLTTQGYLIKDGNVGQAFTLETRRGNNEVLYLDLVVNAILDREKRSTYTLSLEAFDGGSPKRTDQMTLDITVQDINDNAPVFNQSRYHAIISENLQPGSNILQVFATDADEGDNGMVLYEINRRQSDPDHYFVIDSRTGIITLNKPLDFEMRRVHELVVQAQDNATQPEVTNAFVTIHVRDYNDNQPTMTIIFLSEDGSPRISEGAQPGQYVARISVTDPDYGEYANVNVSLEGGDGKFALTTKDSIIYLICVDKILDREERDTYELRVMATDSGTPPLRAESSFIIQVTDINDNPPLFDQPVYRQVIPEVVFPGSFVLQVTARDKDQGPNGDINYSILQDQRAYSNWFSIDSVTGIITTLSQLDYEKNPNPSITVVATDGGKPPLSSTAVVNVVLQDINDNEPVFERNFYNVSIKENTAPGTCILEVGHFLADLCYKRFTERHPGLLQPDSQSVCADAPRWSTLILMVAYLEAFAASSGNAPRAMKEDICYVLSILRLVLIGSSFMFYETVTTVCLGLVRKMSSGLHELQCKHGEEVLCACDVTATDADGGSFGSITYSLGSGINSAVPSQFTIGKETGQICTTTALDRDQGPASFDFTVTAVDGGGLSSVAYVKVDLVDINDNRPAFYPVSYAVSLSTQSAPGTSVVRVTAYDPDSGENGRITYKTVPGGASPYFTLNKDTGVISLSRSVYGKANSVIPMVISAQDGGGLVALANARVNISVVAGLVAPPVFEQTQYHFTVSEDALRGTVVGVVQASSKTGTSRDISYTISSGDPTGYFTVDPDTGALRTSLPLDHEVQSALDLEVQARSGNPPAFGQTRVHITIADINDNPPVFQPSSSESLLLPEHTEMGTVVYRVQAEDKDTGANGQLTFDLSSPSGIQRTFSIERSSGEIRLVGSLNYETVPRYDLQVIAKDNGVPQLSTTFVLVVHVQAENDQGPVFDTLTYRVELKEGTPINTRFLQVRALNRETPGSGYFSPLAYHLRPDGDAAGFGIAADSGWLFVKSALDREVKDMYLLTVLASQGHGHLKKTGSATVRISVTDENDNSPRLTQERVFMAVRENLPAGTGFGHVSATDRDSGPNGRLSYRFLHADRHFQINSHTGEISTRTSLDREQQSSYQLVVVVQDGGSPPRSATGTAFITVLDDNDNDPAFTHSQSSKSLIIQVTEGQSSGVLLGTLQAKDPDEGENGTVFYSLSGPRAERFSLNPNTGELRSSTPLSHSERTEYTLTVTATDRGLPPRSTSCSLTIQVLSTNRPTSKTNSLSLSFNSVEEAKPGSVIGSVRLRDRENSEEGEVTYMVVGGTDRDGTFVVDRLTGDVYLARPLDYERDARYTLQIEVDDFSQAPPSSTLVHLDIDVEDSNDHAPQFPEDPITIVISESMEAGSSLYAFQATDKDGSGPNSELRYSILHQWPNTPGLLTLDPSTGVLSLGQELDHEVTSNLILVVKATDSANDPSQRRWGSVTARVYVTDENDNPPVFSSPTAVSVMEDQPVGFVALYVMARDADQGENGRVTYSIQSGNTGGTFSLNPNTGSLSIFKPLDREEQDVFNLTIIAEDHGIPQHSSSQLLCVHVIDVNDEVPWFEESLYEAQIPENQPPGTSVLTVSASDLDQGSNGQVTYGGISEEGFSINPVTGVITTAKSLDRELQEYYTVTVYAKDGGLPPNYAKATVKIRVLDENDNAPFFGRLYYSIEVPENLEALPLFTLRATDQDAGESGEMNYKITAGDQNGDFSLDRKSGVLSTSRPLDREKRAGYMLTVTAQDQGQHPLSSTATVEVTVMDINDHSPQFQSSSYTADVSEDVPIGSLVLEVKAFDLDQGPPNGQLLYYLSSGSKSMFIIDENTGRIITAAPLDRERTASYTFEVCATDSSPVNPRNSTAPVTVYIQDVNDNAPFFIQDPLIVNISASSVSSRRVLATMRAEDKDFGANGSVFYRFANPVRGFTINSLTGDIQATEKLQTLTQSQRTLIVQAMDQGNPAQSSLGVVIIYIREQSYRGIRFSRTARDVSLQENAAKGTVVTQTQAQYPDGSQTGISYSIFSGNRMQSFGINSITGKCRDGSIPHKMMFFQIGSVTHCYFWELGEIWVQKSEGLDFEETPKLRLVVKAETASSSSYMAVNLILQDVNDNLPRFQLQNYVAYIREAQGYDFPIIQVAADDLDQGQNGQVTYSIRSSSMSGLFKIDPLTGSITTAAIMDREIWTQTKLVVTATDRGTPRLAGSATLTVIIIDLNDNSPMIPLPREIRVPEDTLIGTVITQVTGNDVDSGPALSYTLHLDTNSQGMFGIHRYGGGVSLTGPLDYEERTWYTLTVRSSDSKHQSEVNLTVLVDDVNDNAPTFTQDLYQVTVSEHLPAGSPVITVTATDCDFGENGKITYRVMSATRGVFYIDPSNGTLFVNQKTEFDFENPSILVVIEARDQGTPSLSSIATVQVQVSDVNDNAPIFHQSEYRATVSEDGLPGSTVLTLEAVDGDLSRDNCGFDFAIASGNSGNTFQIESSVRFLEGQGFQTVGSLILVEELDFEAVASYNLTVVVSDRGIPQRSSSVPILISVTDANDNPPAFSRAEYSVVLSEGAAAGTEILHLSATDPDSAPNGEVQYSISSGDETNLFQVDQWTGALRLQRPLNSERQLSHMIVVQATDGQGHYALAPVSIEVKDINDNRPFFPLKLVTASIRENQPQNALVTMLHAIDHDRGVFGHLKYYMLDNSKEGREAFIINQTSGEVRTRSTFDFEKVNSFHFVAVAIDAGNYSATVTVQVYVTGEDEYDPVFTSSEFSFEVPEGAKKGQIIGKVQARDEDGGVDGIVLYSLADSSPYFEVNKSTGAISLKMDSYSRHVSRSKREVRLITLDVTAHSPLETSRTAVAKVTVDVTHTSFGLTSDMNMLLISVIVISLGTIVILIIIAVALFVVKLRRQKKEQKAHGRTPASGTMLHKFEETKIATTEMIYHQALPGYTADQSGSSGGPYTRGGSLDPSHSSGRGSAEAEAAEDDEIRMINEYPRVSSISSSMQERISARGPDSGIQQDADQLSDVSCEPSIDWFRGKKLGNLNSTLLAGQVPVYRDEGGGYVGVGRGLSISHPKDYTFPEDGKPAVDGSLTAIVASDEELRGSYNWDYLLNWCPQFQPLANVFTEIARLKDETAPPHPRRSFHHKAKAESRIDPPPLITSVAHPGAKTVPPKPAVGRTFPHLASLRRSPISAEGSISSVAMSPTVAAVYVYNMATVLQYPQKYTVVSGSLGAILHLCPGFVQSSRRTSVVNQRSTQRQCGEFNLKHQSNCKACIFWGPSLSRHKPKVCSKTRLVSPPDDPDLAGHSAEGAS</sequence>
<protein>
    <submittedName>
        <fullName evidence="1">Uncharacterized protein</fullName>
    </submittedName>
</protein>